<keyword evidence="8 12" id="KW-0067">ATP-binding</keyword>
<evidence type="ECO:0000256" key="6">
    <source>
        <dbReference type="ARBA" id="ARBA00022741"/>
    </source>
</evidence>
<dbReference type="InterPro" id="IPR027417">
    <property type="entry name" value="P-loop_NTPase"/>
</dbReference>
<name>A0A0H3FD75_RAHSY</name>
<keyword evidence="10 12" id="KW-0057">Aromatic amino acid biosynthesis</keyword>
<evidence type="ECO:0000256" key="5">
    <source>
        <dbReference type="ARBA" id="ARBA00022723"/>
    </source>
</evidence>
<dbReference type="GeneID" id="95416004"/>
<dbReference type="UniPathway" id="UPA00053">
    <property type="reaction ID" value="UER00088"/>
</dbReference>
<evidence type="ECO:0000256" key="8">
    <source>
        <dbReference type="ARBA" id="ARBA00022840"/>
    </source>
</evidence>
<dbReference type="GO" id="GO:0005829">
    <property type="term" value="C:cytosol"/>
    <property type="evidence" value="ECO:0007669"/>
    <property type="project" value="TreeGrafter"/>
</dbReference>
<dbReference type="GO" id="GO:0005524">
    <property type="term" value="F:ATP binding"/>
    <property type="evidence" value="ECO:0007669"/>
    <property type="project" value="UniProtKB-UniRule"/>
</dbReference>
<keyword evidence="4 12" id="KW-0808">Transferase</keyword>
<dbReference type="EMBL" id="JBHUCJ010000027">
    <property type="protein sequence ID" value="MFD3224383.1"/>
    <property type="molecule type" value="Genomic_DNA"/>
</dbReference>
<sequence>MTQTIFMVGARGAGKTTVGSALAKALGYKFVDTDLALLCASGLSVADIVEREGWEGFRRRETETLKAISSPLTVVATGGGVVLSQENRDFMGENGTVIYLRSPASTLANRLEDAPLEDQRPTLTGKPIAEEMTEVLNEREALYQESAHHVVDGTQEPQTVVNLILDALALPMAR</sequence>
<evidence type="ECO:0000256" key="1">
    <source>
        <dbReference type="ARBA" id="ARBA00004842"/>
    </source>
</evidence>
<keyword evidence="6 12" id="KW-0547">Nucleotide-binding</keyword>
<evidence type="ECO:0000256" key="11">
    <source>
        <dbReference type="ARBA" id="ARBA00048567"/>
    </source>
</evidence>
<dbReference type="KEGG" id="rah:Rahaq_3408"/>
<feature type="binding site" evidence="12">
    <location>
        <position position="16"/>
    </location>
    <ligand>
        <name>Mg(2+)</name>
        <dbReference type="ChEBI" id="CHEBI:18420"/>
    </ligand>
</feature>
<dbReference type="PANTHER" id="PTHR21087">
    <property type="entry name" value="SHIKIMATE KINASE"/>
    <property type="match status" value="1"/>
</dbReference>
<comment type="cofactor">
    <cofactor evidence="12">
        <name>Mg(2+)</name>
        <dbReference type="ChEBI" id="CHEBI:18420"/>
    </cofactor>
    <text evidence="12">Binds 1 Mg(2+) ion per subunit.</text>
</comment>
<dbReference type="GO" id="GO:0000287">
    <property type="term" value="F:magnesium ion binding"/>
    <property type="evidence" value="ECO:0007669"/>
    <property type="project" value="UniProtKB-UniRule"/>
</dbReference>
<dbReference type="PRINTS" id="PR01100">
    <property type="entry name" value="SHIKIMTKNASE"/>
</dbReference>
<evidence type="ECO:0000256" key="10">
    <source>
        <dbReference type="ARBA" id="ARBA00023141"/>
    </source>
</evidence>
<reference evidence="15" key="1">
    <citation type="submission" date="2011-01" db="EMBL/GenBank/DDBJ databases">
        <title>Complete sequence of chromosome of Rahnella sp. Y9602.</title>
        <authorList>
            <consortium name="US DOE Joint Genome Institute"/>
            <person name="Lucas S."/>
            <person name="Copeland A."/>
            <person name="Lapidus A."/>
            <person name="Cheng J.-F."/>
            <person name="Goodwin L."/>
            <person name="Pitluck S."/>
            <person name="Lu M."/>
            <person name="Detter J.C."/>
            <person name="Han C."/>
            <person name="Tapia R."/>
            <person name="Land M."/>
            <person name="Hauser L."/>
            <person name="Kyrpides N."/>
            <person name="Ivanova N."/>
            <person name="Ovchinnikova G."/>
            <person name="Pagani I."/>
            <person name="Sobecky P.A."/>
            <person name="Martinez R.J."/>
            <person name="Woyke T."/>
        </authorList>
    </citation>
    <scope>NUCLEOTIDE SEQUENCE [LARGE SCALE GENOMIC DNA]</scope>
    <source>
        <strain evidence="15">Y9602</strain>
    </source>
</reference>
<dbReference type="CDD" id="cd00464">
    <property type="entry name" value="SK"/>
    <property type="match status" value="1"/>
</dbReference>
<keyword evidence="5 12" id="KW-0479">Metal-binding</keyword>
<evidence type="ECO:0000313" key="13">
    <source>
        <dbReference type="EMBL" id="ADW75001.1"/>
    </source>
</evidence>
<dbReference type="InterPro" id="IPR023000">
    <property type="entry name" value="Shikimate_kinase_CS"/>
</dbReference>
<feature type="binding site" evidence="12">
    <location>
        <position position="139"/>
    </location>
    <ligand>
        <name>substrate</name>
    </ligand>
</feature>
<feature type="binding site" evidence="12">
    <location>
        <position position="155"/>
    </location>
    <ligand>
        <name>ATP</name>
        <dbReference type="ChEBI" id="CHEBI:30616"/>
    </ligand>
</feature>
<dbReference type="NCBIfam" id="NF002988">
    <property type="entry name" value="PRK03731.1"/>
    <property type="match status" value="1"/>
</dbReference>
<dbReference type="eggNOG" id="COG0703">
    <property type="taxonomic scope" value="Bacteria"/>
</dbReference>
<feature type="binding site" evidence="12">
    <location>
        <begin position="12"/>
        <end position="17"/>
    </location>
    <ligand>
        <name>ATP</name>
        <dbReference type="ChEBI" id="CHEBI:30616"/>
    </ligand>
</feature>
<dbReference type="InterPro" id="IPR031322">
    <property type="entry name" value="Shikimate/glucono_kinase"/>
</dbReference>
<dbReference type="GO" id="GO:0009423">
    <property type="term" value="P:chorismate biosynthetic process"/>
    <property type="evidence" value="ECO:0007669"/>
    <property type="project" value="UniProtKB-UniRule"/>
</dbReference>
<keyword evidence="9 12" id="KW-0460">Magnesium</keyword>
<reference evidence="13 15" key="2">
    <citation type="journal article" date="2012" name="J. Bacteriol.">
        <title>Complete Genome Sequence of Rahnella sp. Strain Y9602, a Gammaproteobacterium Isolate from Metal- and Radionuclide-Contaminated Soil.</title>
        <authorList>
            <person name="Martinez R.J."/>
            <person name="Bruce D."/>
            <person name="Detter C."/>
            <person name="Goodwin L.A."/>
            <person name="Han J."/>
            <person name="Han C.S."/>
            <person name="Held B."/>
            <person name="Land M.L."/>
            <person name="Mikhailova N."/>
            <person name="Nolan M."/>
            <person name="Pennacchio L."/>
            <person name="Pitluck S."/>
            <person name="Tapia R."/>
            <person name="Woyke T."/>
            <person name="Sobecky P.A."/>
        </authorList>
    </citation>
    <scope>NUCLEOTIDE SEQUENCE [LARGE SCALE GENOMIC DNA]</scope>
    <source>
        <strain evidence="13 15">Y9602</strain>
    </source>
</reference>
<feature type="binding site" evidence="12">
    <location>
        <position position="32"/>
    </location>
    <ligand>
        <name>Mg(2+)</name>
        <dbReference type="ChEBI" id="CHEBI:18420"/>
    </ligand>
</feature>
<feature type="binding site" evidence="12">
    <location>
        <position position="34"/>
    </location>
    <ligand>
        <name>substrate</name>
    </ligand>
</feature>
<comment type="function">
    <text evidence="12">Catalyzes the specific phosphorylation of the 3-hydroxyl group of shikimic acid using ATP as a cosubstrate.</text>
</comment>
<keyword evidence="7 12" id="KW-0418">Kinase</keyword>
<keyword evidence="16" id="KW-1185">Reference proteome</keyword>
<accession>A0A0H3FD75</accession>
<dbReference type="RefSeq" id="WP_013576694.1">
    <property type="nucleotide sequence ID" value="NC_015061.1"/>
</dbReference>
<comment type="domain">
    <text evidence="12">The LID domain closes over the active site upon ATP binding.</text>
</comment>
<dbReference type="Pfam" id="PF01202">
    <property type="entry name" value="SKI"/>
    <property type="match status" value="1"/>
</dbReference>
<gene>
    <name evidence="12 14" type="primary">aroL</name>
    <name evidence="13" type="ordered locus">Rahaq_3408</name>
    <name evidence="14" type="ORF">ACFPK4_12630</name>
</gene>
<dbReference type="HAMAP" id="MF_00109">
    <property type="entry name" value="Shikimate_kinase"/>
    <property type="match status" value="1"/>
</dbReference>
<dbReference type="PROSITE" id="PS01128">
    <property type="entry name" value="SHIKIMATE_KINASE"/>
    <property type="match status" value="1"/>
</dbReference>
<dbReference type="HAMAP" id="MF_01269">
    <property type="entry name" value="Shikimate_kinase_2"/>
    <property type="match status" value="1"/>
</dbReference>
<dbReference type="GO" id="GO:0009073">
    <property type="term" value="P:aromatic amino acid family biosynthetic process"/>
    <property type="evidence" value="ECO:0007669"/>
    <property type="project" value="UniProtKB-KW"/>
</dbReference>
<comment type="subunit">
    <text evidence="12">Monomer.</text>
</comment>
<evidence type="ECO:0000256" key="2">
    <source>
        <dbReference type="ARBA" id="ARBA00022490"/>
    </source>
</evidence>
<dbReference type="EMBL" id="CP002505">
    <property type="protein sequence ID" value="ADW75001.1"/>
    <property type="molecule type" value="Genomic_DNA"/>
</dbReference>
<evidence type="ECO:0000256" key="7">
    <source>
        <dbReference type="ARBA" id="ARBA00022777"/>
    </source>
</evidence>
<evidence type="ECO:0000313" key="14">
    <source>
        <dbReference type="EMBL" id="MFD3224383.1"/>
    </source>
</evidence>
<evidence type="ECO:0000313" key="15">
    <source>
        <dbReference type="Proteomes" id="UP000007257"/>
    </source>
</evidence>
<dbReference type="SUPFAM" id="SSF52540">
    <property type="entry name" value="P-loop containing nucleoside triphosphate hydrolases"/>
    <property type="match status" value="1"/>
</dbReference>
<evidence type="ECO:0000313" key="16">
    <source>
        <dbReference type="Proteomes" id="UP001598201"/>
    </source>
</evidence>
<keyword evidence="3 12" id="KW-0028">Amino-acid biosynthesis</keyword>
<feature type="binding site" evidence="12">
    <location>
        <position position="58"/>
    </location>
    <ligand>
        <name>substrate</name>
    </ligand>
</feature>
<dbReference type="Proteomes" id="UP001598201">
    <property type="component" value="Unassembled WGS sequence"/>
</dbReference>
<dbReference type="AlphaFoldDB" id="A0A0H3FD75"/>
<dbReference type="GO" id="GO:0004765">
    <property type="term" value="F:shikimate kinase activity"/>
    <property type="evidence" value="ECO:0007669"/>
    <property type="project" value="UniProtKB-UniRule"/>
</dbReference>
<comment type="catalytic activity">
    <reaction evidence="11 12">
        <text>shikimate + ATP = 3-phosphoshikimate + ADP + H(+)</text>
        <dbReference type="Rhea" id="RHEA:13121"/>
        <dbReference type="ChEBI" id="CHEBI:15378"/>
        <dbReference type="ChEBI" id="CHEBI:30616"/>
        <dbReference type="ChEBI" id="CHEBI:36208"/>
        <dbReference type="ChEBI" id="CHEBI:145989"/>
        <dbReference type="ChEBI" id="CHEBI:456216"/>
        <dbReference type="EC" id="2.7.1.71"/>
    </reaction>
</comment>
<reference evidence="14 16" key="3">
    <citation type="submission" date="2024-09" db="EMBL/GenBank/DDBJ databases">
        <title>Genomes of Rahnella.</title>
        <authorList>
            <person name="Mnguni F.C."/>
            <person name="Shin G.Y."/>
            <person name="Coutinho T."/>
        </authorList>
    </citation>
    <scope>NUCLEOTIDE SEQUENCE [LARGE SCALE GENOMIC DNA]</scope>
    <source>
        <strain evidence="14 16">20WA0057</strain>
    </source>
</reference>
<dbReference type="GO" id="GO:0008652">
    <property type="term" value="P:amino acid biosynthetic process"/>
    <property type="evidence" value="ECO:0007669"/>
    <property type="project" value="UniProtKB-KW"/>
</dbReference>
<dbReference type="Proteomes" id="UP000007257">
    <property type="component" value="Chromosome"/>
</dbReference>
<dbReference type="InterPro" id="IPR000623">
    <property type="entry name" value="Shikimate_kinase/TSH1"/>
</dbReference>
<feature type="binding site" evidence="12">
    <location>
        <position position="79"/>
    </location>
    <ligand>
        <name>substrate</name>
    </ligand>
</feature>
<comment type="similarity">
    <text evidence="12">Belongs to the shikimate kinase family. AroL subfamily.</text>
</comment>
<comment type="pathway">
    <text evidence="1 12">Metabolic intermediate biosynthesis; chorismate biosynthesis; chorismate from D-erythrose 4-phosphate and phosphoenolpyruvate: step 5/7.</text>
</comment>
<feature type="binding site" evidence="12">
    <location>
        <position position="120"/>
    </location>
    <ligand>
        <name>ATP</name>
        <dbReference type="ChEBI" id="CHEBI:30616"/>
    </ligand>
</feature>
<comment type="subcellular location">
    <subcellularLocation>
        <location evidence="12">Cytoplasm</location>
    </subcellularLocation>
</comment>
<evidence type="ECO:0000256" key="9">
    <source>
        <dbReference type="ARBA" id="ARBA00022842"/>
    </source>
</evidence>
<organism evidence="13 15">
    <name type="scientific">Rahnella sp. (strain Y9602)</name>
    <dbReference type="NCBI Taxonomy" id="2703885"/>
    <lineage>
        <taxon>Bacteria</taxon>
        <taxon>Pseudomonadati</taxon>
        <taxon>Pseudomonadota</taxon>
        <taxon>Gammaproteobacteria</taxon>
        <taxon>Enterobacterales</taxon>
        <taxon>Yersiniaceae</taxon>
        <taxon>Rahnella</taxon>
    </lineage>
</organism>
<protein>
    <recommendedName>
        <fullName evidence="12">Shikimate kinase 2</fullName>
        <shortName evidence="12">SK 2</shortName>
        <ecNumber evidence="12">2.7.1.71</ecNumber>
    </recommendedName>
</protein>
<dbReference type="InterPro" id="IPR027544">
    <property type="entry name" value="Shikimate_kinase_2"/>
</dbReference>
<dbReference type="OrthoDB" id="9800332at2"/>
<dbReference type="Gene3D" id="3.40.50.300">
    <property type="entry name" value="P-loop containing nucleotide triphosphate hydrolases"/>
    <property type="match status" value="1"/>
</dbReference>
<dbReference type="EC" id="2.7.1.71" evidence="12"/>
<evidence type="ECO:0000256" key="12">
    <source>
        <dbReference type="HAMAP-Rule" id="MF_01269"/>
    </source>
</evidence>
<evidence type="ECO:0000256" key="3">
    <source>
        <dbReference type="ARBA" id="ARBA00022605"/>
    </source>
</evidence>
<dbReference type="PANTHER" id="PTHR21087:SF21">
    <property type="entry name" value="SHIKIMATE KINASE 2"/>
    <property type="match status" value="1"/>
</dbReference>
<keyword evidence="2 12" id="KW-0963">Cytoplasm</keyword>
<proteinExistence type="inferred from homology"/>
<evidence type="ECO:0000256" key="4">
    <source>
        <dbReference type="ARBA" id="ARBA00022679"/>
    </source>
</evidence>
<feature type="region of interest" description="LID domain" evidence="12">
    <location>
        <begin position="112"/>
        <end position="126"/>
    </location>
</feature>
<dbReference type="HOGENOM" id="CLU_057607_4_3_6"/>